<sequence length="159" mass="18994">MYLEKGKEYLIIEPDYSYKNQEFIYNVKGIYSSDGTQIENHIEDWNNDGDIYGEMGVYLKLSKHPYDKYDNGRNDFIEKDILEKDTIVYEPIENPNSYQDFNGRSFKLLMKFNYSRIYDGKYNNNPLLFLLESSQELFIVDESEFDSIFNKKEISIFLN</sequence>
<proteinExistence type="predicted"/>
<evidence type="ECO:0000313" key="3">
    <source>
        <dbReference type="Proteomes" id="UP000789738"/>
    </source>
</evidence>
<accession>A0AA86JCR1</accession>
<dbReference type="Proteomes" id="UP001189143">
    <property type="component" value="Unassembled WGS sequence"/>
</dbReference>
<dbReference type="Proteomes" id="UP000789738">
    <property type="component" value="Unassembled WGS sequence"/>
</dbReference>
<dbReference type="AlphaFoldDB" id="A0AA86JCR1"/>
<evidence type="ECO:0000313" key="2">
    <source>
        <dbReference type="EMBL" id="CAI3552512.1"/>
    </source>
</evidence>
<name>A0AA86JCR1_9CLOT</name>
<protein>
    <submittedName>
        <fullName evidence="1">Uncharacterized protein</fullName>
    </submittedName>
</protein>
<dbReference type="EMBL" id="CAKJVE010000001">
    <property type="protein sequence ID" value="CAG9701856.1"/>
    <property type="molecule type" value="Genomic_DNA"/>
</dbReference>
<organism evidence="1 3">
    <name type="scientific">Clostridium neonatale</name>
    <dbReference type="NCBI Taxonomy" id="137838"/>
    <lineage>
        <taxon>Bacteria</taxon>
        <taxon>Bacillati</taxon>
        <taxon>Bacillota</taxon>
        <taxon>Clostridia</taxon>
        <taxon>Eubacteriales</taxon>
        <taxon>Clostridiaceae</taxon>
        <taxon>Clostridium</taxon>
    </lineage>
</organism>
<gene>
    <name evidence="2" type="ORF">CNEO2_180087</name>
    <name evidence="1" type="ORF">CNEO_10327</name>
</gene>
<comment type="caution">
    <text evidence="1">The sequence shown here is derived from an EMBL/GenBank/DDBJ whole genome shotgun (WGS) entry which is preliminary data.</text>
</comment>
<reference evidence="1" key="1">
    <citation type="submission" date="2021-10" db="EMBL/GenBank/DDBJ databases">
        <authorList>
            <person name="Mesa V."/>
        </authorList>
    </citation>
    <scope>NUCLEOTIDE SEQUENCE</scope>
    <source>
        <strain evidence="1">CC3_PB</strain>
    </source>
</reference>
<dbReference type="EMBL" id="CAMTCP010000099">
    <property type="protein sequence ID" value="CAI3552512.1"/>
    <property type="molecule type" value="Genomic_DNA"/>
</dbReference>
<reference evidence="2" key="2">
    <citation type="submission" date="2022-10" db="EMBL/GenBank/DDBJ databases">
        <authorList>
            <person name="Aires J."/>
            <person name="Mesa V."/>
        </authorList>
    </citation>
    <scope>NUCLEOTIDE SEQUENCE</scope>
    <source>
        <strain evidence="2">Clostridium neonatale JD116</strain>
    </source>
</reference>
<dbReference type="RefSeq" id="WP_210886121.1">
    <property type="nucleotide sequence ID" value="NZ_CAKJVE010000001.1"/>
</dbReference>
<evidence type="ECO:0000313" key="1">
    <source>
        <dbReference type="EMBL" id="CAG9701856.1"/>
    </source>
</evidence>